<dbReference type="AlphaFoldDB" id="A0AAD9E9J1"/>
<dbReference type="Proteomes" id="UP001243330">
    <property type="component" value="Unassembled WGS sequence"/>
</dbReference>
<evidence type="ECO:0000313" key="1">
    <source>
        <dbReference type="EMBL" id="KAK1840390.1"/>
    </source>
</evidence>
<accession>A0AAD9E9J1</accession>
<comment type="caution">
    <text evidence="1">The sequence shown here is derived from an EMBL/GenBank/DDBJ whole genome shotgun (WGS) entry which is preliminary data.</text>
</comment>
<reference evidence="1" key="1">
    <citation type="submission" date="2023-01" db="EMBL/GenBank/DDBJ databases">
        <title>Colletotrichum chrysophilum M932 genome sequence.</title>
        <authorList>
            <person name="Baroncelli R."/>
        </authorList>
    </citation>
    <scope>NUCLEOTIDE SEQUENCE</scope>
    <source>
        <strain evidence="1">M932</strain>
    </source>
</reference>
<keyword evidence="2" id="KW-1185">Reference proteome</keyword>
<proteinExistence type="predicted"/>
<organism evidence="1 2">
    <name type="scientific">Colletotrichum chrysophilum</name>
    <dbReference type="NCBI Taxonomy" id="1836956"/>
    <lineage>
        <taxon>Eukaryota</taxon>
        <taxon>Fungi</taxon>
        <taxon>Dikarya</taxon>
        <taxon>Ascomycota</taxon>
        <taxon>Pezizomycotina</taxon>
        <taxon>Sordariomycetes</taxon>
        <taxon>Hypocreomycetidae</taxon>
        <taxon>Glomerellales</taxon>
        <taxon>Glomerellaceae</taxon>
        <taxon>Colletotrichum</taxon>
        <taxon>Colletotrichum gloeosporioides species complex</taxon>
    </lineage>
</organism>
<protein>
    <submittedName>
        <fullName evidence="1">Uncharacterized protein</fullName>
    </submittedName>
</protein>
<name>A0AAD9E9J1_9PEZI</name>
<dbReference type="EMBL" id="JAQOWY010000566">
    <property type="protein sequence ID" value="KAK1840390.1"/>
    <property type="molecule type" value="Genomic_DNA"/>
</dbReference>
<evidence type="ECO:0000313" key="2">
    <source>
        <dbReference type="Proteomes" id="UP001243330"/>
    </source>
</evidence>
<gene>
    <name evidence="1" type="ORF">CCHR01_16978</name>
</gene>
<sequence>MPCHAIVCMRCIFEAPARLQRQPRICDCAGRSWCWNLAGAPNTVRCRVQAARIACSEKCVCVCVCIWGELMLEGSGGMCGRQVGIEKGRFGP</sequence>